<proteinExistence type="predicted"/>
<dbReference type="Proteomes" id="UP000481033">
    <property type="component" value="Unassembled WGS sequence"/>
</dbReference>
<reference evidence="2 3" key="1">
    <citation type="journal article" date="2020" name="Microb. Ecol.">
        <title>Ecogenomics of the Marine Benthic Filamentous Cyanobacterium Adonisia.</title>
        <authorList>
            <person name="Walter J.M."/>
            <person name="Coutinho F.H."/>
            <person name="Leomil L."/>
            <person name="Hargreaves P.I."/>
            <person name="Campeao M.E."/>
            <person name="Vieira V.V."/>
            <person name="Silva B.S."/>
            <person name="Fistarol G.O."/>
            <person name="Salomon P.S."/>
            <person name="Sawabe T."/>
            <person name="Mino S."/>
            <person name="Hosokawa M."/>
            <person name="Miyashita H."/>
            <person name="Maruyama F."/>
            <person name="van Verk M.C."/>
            <person name="Dutilh B.E."/>
            <person name="Thompson C.C."/>
            <person name="Thompson F.L."/>
        </authorList>
    </citation>
    <scope>NUCLEOTIDE SEQUENCE [LARGE SCALE GENOMIC DNA]</scope>
    <source>
        <strain evidence="2 3">CCMR0081</strain>
    </source>
</reference>
<dbReference type="EMBL" id="QXHD01000001">
    <property type="protein sequence ID" value="NEZ54194.1"/>
    <property type="molecule type" value="Genomic_DNA"/>
</dbReference>
<feature type="transmembrane region" description="Helical" evidence="1">
    <location>
        <begin position="111"/>
        <end position="127"/>
    </location>
</feature>
<gene>
    <name evidence="2" type="ORF">DXZ20_00425</name>
</gene>
<protein>
    <submittedName>
        <fullName evidence="2">Uncharacterized protein</fullName>
    </submittedName>
</protein>
<evidence type="ECO:0000313" key="2">
    <source>
        <dbReference type="EMBL" id="NEZ54194.1"/>
    </source>
</evidence>
<name>A0A6M0RCW7_9CYAN</name>
<sequence length="197" mass="22621">MLIGLILSGSLILLFFQNPQTKEREKYKRYKKTIATVILSGDSGEIEIIKNEDFNSAKESRSVKSKVSHLAVTEALLQTEHKKFINVFVIYCLSFIFKVIINLFVDLPIKGTHVFFILSIPVILLFIRNKIFEYRITKGLYGTTSYEARSLIRFIERNADMFDDSDGGPGRRVFSEISLDNQEKAIWTQNKELGELS</sequence>
<organism evidence="2 3">
    <name type="scientific">Adonisia turfae CCMR0081</name>
    <dbReference type="NCBI Taxonomy" id="2292702"/>
    <lineage>
        <taxon>Bacteria</taxon>
        <taxon>Bacillati</taxon>
        <taxon>Cyanobacteriota</taxon>
        <taxon>Adonisia</taxon>
        <taxon>Adonisia turfae</taxon>
    </lineage>
</organism>
<comment type="caution">
    <text evidence="2">The sequence shown here is derived from an EMBL/GenBank/DDBJ whole genome shotgun (WGS) entry which is preliminary data.</text>
</comment>
<accession>A0A6M0RCW7</accession>
<feature type="transmembrane region" description="Helical" evidence="1">
    <location>
        <begin position="84"/>
        <end position="105"/>
    </location>
</feature>
<evidence type="ECO:0000256" key="1">
    <source>
        <dbReference type="SAM" id="Phobius"/>
    </source>
</evidence>
<keyword evidence="1" id="KW-1133">Transmembrane helix</keyword>
<keyword evidence="3" id="KW-1185">Reference proteome</keyword>
<evidence type="ECO:0000313" key="3">
    <source>
        <dbReference type="Proteomes" id="UP000481033"/>
    </source>
</evidence>
<keyword evidence="1" id="KW-0472">Membrane</keyword>
<dbReference type="AlphaFoldDB" id="A0A6M0RCW7"/>
<keyword evidence="1" id="KW-0812">Transmembrane</keyword>